<evidence type="ECO:0000259" key="3">
    <source>
        <dbReference type="Pfam" id="PF02525"/>
    </source>
</evidence>
<comment type="similarity">
    <text evidence="1">Belongs to the NAD(P)H dehydrogenase (quinone) family.</text>
</comment>
<dbReference type="AlphaFoldDB" id="A0A1G9MYX7"/>
<dbReference type="Gene3D" id="3.40.50.360">
    <property type="match status" value="1"/>
</dbReference>
<dbReference type="RefSeq" id="WP_092725089.1">
    <property type="nucleotide sequence ID" value="NZ_FNGW01000003.1"/>
</dbReference>
<dbReference type="GO" id="GO:0003955">
    <property type="term" value="F:NAD(P)H dehydrogenase (quinone) activity"/>
    <property type="evidence" value="ECO:0007669"/>
    <property type="project" value="TreeGrafter"/>
</dbReference>
<evidence type="ECO:0000313" key="4">
    <source>
        <dbReference type="EMBL" id="SDL79201.1"/>
    </source>
</evidence>
<dbReference type="STRING" id="1121325.SAMN04515677_103404"/>
<dbReference type="EMBL" id="FNGW01000003">
    <property type="protein sequence ID" value="SDL79201.1"/>
    <property type="molecule type" value="Genomic_DNA"/>
</dbReference>
<dbReference type="Proteomes" id="UP000199068">
    <property type="component" value="Unassembled WGS sequence"/>
</dbReference>
<dbReference type="PANTHER" id="PTHR10204">
    <property type="entry name" value="NAD P H OXIDOREDUCTASE-RELATED"/>
    <property type="match status" value="1"/>
</dbReference>
<dbReference type="InterPro" id="IPR003680">
    <property type="entry name" value="Flavodoxin_fold"/>
</dbReference>
<organism evidence="4 5">
    <name type="scientific">Romboutsia lituseburensis DSM 797</name>
    <dbReference type="NCBI Taxonomy" id="1121325"/>
    <lineage>
        <taxon>Bacteria</taxon>
        <taxon>Bacillati</taxon>
        <taxon>Bacillota</taxon>
        <taxon>Clostridia</taxon>
        <taxon>Peptostreptococcales</taxon>
        <taxon>Peptostreptococcaceae</taxon>
        <taxon>Romboutsia</taxon>
    </lineage>
</organism>
<proteinExistence type="inferred from homology"/>
<name>A0A1G9MYX7_9FIRM</name>
<sequence length="189" mass="21846">MNTTIIVSNPSKDSFSKKILESVKNGLDRKNKSYNIIDLYEDNFNPIMTQKQLELYSSGQTDDDLVKEYQSNLKESDEIILIFPIWYNNVPAMLKGFFDKVFVKEFAFTEEYKRPKGLLTNIKSGILITTSESDTEYIKNELNDPITNTIINGTLKVVGMNNIKWINNNLASSNDNKKQQFLDEINKYF</sequence>
<evidence type="ECO:0000313" key="5">
    <source>
        <dbReference type="Proteomes" id="UP000199068"/>
    </source>
</evidence>
<gene>
    <name evidence="4" type="ORF">SAMN04515677_103404</name>
</gene>
<dbReference type="Pfam" id="PF02525">
    <property type="entry name" value="Flavodoxin_2"/>
    <property type="match status" value="1"/>
</dbReference>
<reference evidence="4 5" key="1">
    <citation type="submission" date="2016-10" db="EMBL/GenBank/DDBJ databases">
        <authorList>
            <person name="de Groot N.N."/>
        </authorList>
    </citation>
    <scope>NUCLEOTIDE SEQUENCE [LARGE SCALE GENOMIC DNA]</scope>
    <source>
        <strain evidence="4 5">DSM 797</strain>
    </source>
</reference>
<evidence type="ECO:0000256" key="1">
    <source>
        <dbReference type="ARBA" id="ARBA00006252"/>
    </source>
</evidence>
<accession>A0A1G9MYX7</accession>
<keyword evidence="5" id="KW-1185">Reference proteome</keyword>
<protein>
    <submittedName>
        <fullName evidence="4">Putative NADPH-quinone reductase (Modulator of drug activity B)</fullName>
    </submittedName>
</protein>
<dbReference type="GO" id="GO:0005829">
    <property type="term" value="C:cytosol"/>
    <property type="evidence" value="ECO:0007669"/>
    <property type="project" value="TreeGrafter"/>
</dbReference>
<evidence type="ECO:0000256" key="2">
    <source>
        <dbReference type="ARBA" id="ARBA00023002"/>
    </source>
</evidence>
<keyword evidence="2" id="KW-0560">Oxidoreductase</keyword>
<dbReference type="SUPFAM" id="SSF52218">
    <property type="entry name" value="Flavoproteins"/>
    <property type="match status" value="1"/>
</dbReference>
<feature type="domain" description="Flavodoxin-like fold" evidence="3">
    <location>
        <begin position="1"/>
        <end position="185"/>
    </location>
</feature>
<dbReference type="PANTHER" id="PTHR10204:SF34">
    <property type="entry name" value="NAD(P)H DEHYDROGENASE [QUINONE] 1 ISOFORM 1"/>
    <property type="match status" value="1"/>
</dbReference>
<dbReference type="InterPro" id="IPR029039">
    <property type="entry name" value="Flavoprotein-like_sf"/>
</dbReference>
<dbReference type="InterPro" id="IPR051545">
    <property type="entry name" value="NAD(P)H_dehydrogenase_qn"/>
</dbReference>